<dbReference type="EMBL" id="KZ084111">
    <property type="protein sequence ID" value="OSD01491.1"/>
    <property type="molecule type" value="Genomic_DNA"/>
</dbReference>
<dbReference type="Proteomes" id="UP000193067">
    <property type="component" value="Unassembled WGS sequence"/>
</dbReference>
<evidence type="ECO:0000256" key="1">
    <source>
        <dbReference type="SAM" id="MobiDB-lite"/>
    </source>
</evidence>
<sequence>MCWRHHATNSAPPASVFSGFTLVLDGYFFPAAFLTEFVQQLCRVFTEVPGRRRPSNVVVGHSAVSLSSVLDRPTGPASVRRVSYPLDAYFVHQYLVDLVTWRAESRHVERARVAPFTNTFRRQALRVPGVPAKQHDGISARRMSPRARDDQRAPCGWVQDGPERSPGRICGGIYVVTS</sequence>
<evidence type="ECO:0000313" key="2">
    <source>
        <dbReference type="EMBL" id="OSD01491.1"/>
    </source>
</evidence>
<protein>
    <submittedName>
        <fullName evidence="2">Uncharacterized protein</fullName>
    </submittedName>
</protein>
<evidence type="ECO:0000313" key="3">
    <source>
        <dbReference type="Proteomes" id="UP000193067"/>
    </source>
</evidence>
<proteinExistence type="predicted"/>
<name>A0A1Y2IML0_TRAC3</name>
<organism evidence="2 3">
    <name type="scientific">Trametes coccinea (strain BRFM310)</name>
    <name type="common">Pycnoporus coccineus</name>
    <dbReference type="NCBI Taxonomy" id="1353009"/>
    <lineage>
        <taxon>Eukaryota</taxon>
        <taxon>Fungi</taxon>
        <taxon>Dikarya</taxon>
        <taxon>Basidiomycota</taxon>
        <taxon>Agaricomycotina</taxon>
        <taxon>Agaricomycetes</taxon>
        <taxon>Polyporales</taxon>
        <taxon>Polyporaceae</taxon>
        <taxon>Trametes</taxon>
    </lineage>
</organism>
<keyword evidence="3" id="KW-1185">Reference proteome</keyword>
<accession>A0A1Y2IML0</accession>
<dbReference type="AlphaFoldDB" id="A0A1Y2IML0"/>
<reference evidence="2 3" key="1">
    <citation type="journal article" date="2015" name="Biotechnol. Biofuels">
        <title>Enhanced degradation of softwood versus hardwood by the white-rot fungus Pycnoporus coccineus.</title>
        <authorList>
            <person name="Couturier M."/>
            <person name="Navarro D."/>
            <person name="Chevret D."/>
            <person name="Henrissat B."/>
            <person name="Piumi F."/>
            <person name="Ruiz-Duenas F.J."/>
            <person name="Martinez A.T."/>
            <person name="Grigoriev I.V."/>
            <person name="Riley R."/>
            <person name="Lipzen A."/>
            <person name="Berrin J.G."/>
            <person name="Master E.R."/>
            <person name="Rosso M.N."/>
        </authorList>
    </citation>
    <scope>NUCLEOTIDE SEQUENCE [LARGE SCALE GENOMIC DNA]</scope>
    <source>
        <strain evidence="2 3">BRFM310</strain>
    </source>
</reference>
<gene>
    <name evidence="2" type="ORF">PYCCODRAFT_523253</name>
</gene>
<feature type="region of interest" description="Disordered" evidence="1">
    <location>
        <begin position="131"/>
        <end position="160"/>
    </location>
</feature>